<dbReference type="SUPFAM" id="SSF48179">
    <property type="entry name" value="6-phosphogluconate dehydrogenase C-terminal domain-like"/>
    <property type="match status" value="1"/>
</dbReference>
<comment type="pathway">
    <text evidence="1">Lipid metabolism; butanoate metabolism.</text>
</comment>
<dbReference type="InterPro" id="IPR006176">
    <property type="entry name" value="3-OHacyl-CoA_DH_NAD-bd"/>
</dbReference>
<evidence type="ECO:0000259" key="4">
    <source>
        <dbReference type="Pfam" id="PF00725"/>
    </source>
</evidence>
<dbReference type="Pfam" id="PF00725">
    <property type="entry name" value="3HCDH"/>
    <property type="match status" value="1"/>
</dbReference>
<evidence type="ECO:0000313" key="6">
    <source>
        <dbReference type="EMBL" id="MBW5421216.1"/>
    </source>
</evidence>
<dbReference type="InterPro" id="IPR036291">
    <property type="entry name" value="NAD(P)-bd_dom_sf"/>
</dbReference>
<evidence type="ECO:0000313" key="7">
    <source>
        <dbReference type="Proteomes" id="UP001197114"/>
    </source>
</evidence>
<dbReference type="Gene3D" id="1.10.1040.10">
    <property type="entry name" value="N-(1-d-carboxylethyl)-l-norvaline Dehydrogenase, domain 2"/>
    <property type="match status" value="1"/>
</dbReference>
<dbReference type="Pfam" id="PF02737">
    <property type="entry name" value="3HCDH_N"/>
    <property type="match status" value="1"/>
</dbReference>
<dbReference type="SUPFAM" id="SSF51735">
    <property type="entry name" value="NAD(P)-binding Rossmann-fold domains"/>
    <property type="match status" value="1"/>
</dbReference>
<name>A0ABS6YIG8_9ACTN</name>
<evidence type="ECO:0000256" key="3">
    <source>
        <dbReference type="ARBA" id="ARBA00023002"/>
    </source>
</evidence>
<reference evidence="6 7" key="1">
    <citation type="submission" date="2019-11" db="EMBL/GenBank/DDBJ databases">
        <authorList>
            <person name="Ay H."/>
        </authorList>
    </citation>
    <scope>NUCLEOTIDE SEQUENCE [LARGE SCALE GENOMIC DNA]</scope>
    <source>
        <strain evidence="6 7">BG9H</strain>
    </source>
</reference>
<dbReference type="InterPro" id="IPR013328">
    <property type="entry name" value="6PGD_dom2"/>
</dbReference>
<dbReference type="PANTHER" id="PTHR48075">
    <property type="entry name" value="3-HYDROXYACYL-COA DEHYDROGENASE FAMILY PROTEIN"/>
    <property type="match status" value="1"/>
</dbReference>
<evidence type="ECO:0000256" key="2">
    <source>
        <dbReference type="ARBA" id="ARBA00009463"/>
    </source>
</evidence>
<comment type="caution">
    <text evidence="6">The sequence shown here is derived from an EMBL/GenBank/DDBJ whole genome shotgun (WGS) entry which is preliminary data.</text>
</comment>
<comment type="similarity">
    <text evidence="2">Belongs to the 3-hydroxyacyl-CoA dehydrogenase family.</text>
</comment>
<dbReference type="EMBL" id="WMBF01000037">
    <property type="protein sequence ID" value="MBW5421216.1"/>
    <property type="molecule type" value="Genomic_DNA"/>
</dbReference>
<keyword evidence="7" id="KW-1185">Reference proteome</keyword>
<gene>
    <name evidence="6" type="ORF">GKQ77_06515</name>
</gene>
<protein>
    <submittedName>
        <fullName evidence="6">3-hydroxyacyl-CoA dehydrogenase family protein</fullName>
    </submittedName>
</protein>
<accession>A0ABS6YIG8</accession>
<keyword evidence="3" id="KW-0560">Oxidoreductase</keyword>
<feature type="domain" description="3-hydroxyacyl-CoA dehydrogenase C-terminal" evidence="4">
    <location>
        <begin position="173"/>
        <end position="269"/>
    </location>
</feature>
<proteinExistence type="inferred from homology"/>
<dbReference type="InterPro" id="IPR008927">
    <property type="entry name" value="6-PGluconate_DH-like_C_sf"/>
</dbReference>
<dbReference type="InterPro" id="IPR006108">
    <property type="entry name" value="3HC_DH_C"/>
</dbReference>
<evidence type="ECO:0000259" key="5">
    <source>
        <dbReference type="Pfam" id="PF02737"/>
    </source>
</evidence>
<evidence type="ECO:0000256" key="1">
    <source>
        <dbReference type="ARBA" id="ARBA00005086"/>
    </source>
</evidence>
<dbReference type="InterPro" id="IPR022694">
    <property type="entry name" value="3-OHacyl-CoA_DH"/>
</dbReference>
<feature type="domain" description="3-hydroxyacyl-CoA dehydrogenase NAD binding" evidence="5">
    <location>
        <begin position="1"/>
        <end position="170"/>
    </location>
</feature>
<dbReference type="Proteomes" id="UP001197114">
    <property type="component" value="Unassembled WGS sequence"/>
</dbReference>
<dbReference type="PIRSF" id="PIRSF000105">
    <property type="entry name" value="HCDH"/>
    <property type="match status" value="1"/>
</dbReference>
<organism evidence="6 7">
    <name type="scientific">Streptomyces anatolicus</name>
    <dbReference type="NCBI Taxonomy" id="2675858"/>
    <lineage>
        <taxon>Bacteria</taxon>
        <taxon>Bacillati</taxon>
        <taxon>Actinomycetota</taxon>
        <taxon>Actinomycetes</taxon>
        <taxon>Kitasatosporales</taxon>
        <taxon>Streptomycetaceae</taxon>
        <taxon>Streptomyces</taxon>
    </lineage>
</organism>
<dbReference type="PANTHER" id="PTHR48075:SF5">
    <property type="entry name" value="3-HYDROXYBUTYRYL-COA DEHYDROGENASE"/>
    <property type="match status" value="1"/>
</dbReference>
<dbReference type="Gene3D" id="3.40.50.720">
    <property type="entry name" value="NAD(P)-binding Rossmann-like Domain"/>
    <property type="match status" value="1"/>
</dbReference>
<sequence>MGVGVAHRLAAAGHDVTVVDPAPEALATAVERLRAGLRMATLMRRAPADGAGRTAERVRFRADLDQLRGASFVVECARESIPVKQEVFRSLNTLLTPTTTLATCTSAIPVGLLAEQVDDPGRVLGMHFMNPAYAKDTIEMIRGKHTGEQTLDDAHALLASMGMQGIVVNDAPGFVSNRLSHATFNDAAAVVQAGTADAATVDRLFQECFGHAMGPLRTADLIGLDTVVDTLHVLHELTDDARFTPCALLTDLVAAGRLGRKSGQGFHRYTPTARAS</sequence>